<feature type="transmembrane region" description="Helical" evidence="2">
    <location>
        <begin position="628"/>
        <end position="653"/>
    </location>
</feature>
<keyword evidence="4" id="KW-1185">Reference proteome</keyword>
<evidence type="ECO:0000256" key="2">
    <source>
        <dbReference type="SAM" id="Phobius"/>
    </source>
</evidence>
<feature type="transmembrane region" description="Helical" evidence="2">
    <location>
        <begin position="81"/>
        <end position="101"/>
    </location>
</feature>
<protein>
    <submittedName>
        <fullName evidence="3">Uncharacterized protein</fullName>
    </submittedName>
</protein>
<accession>A0AA38XA27</accession>
<evidence type="ECO:0000313" key="4">
    <source>
        <dbReference type="Proteomes" id="UP001172673"/>
    </source>
</evidence>
<dbReference type="EMBL" id="JAPDRK010000008">
    <property type="protein sequence ID" value="KAJ9609546.1"/>
    <property type="molecule type" value="Genomic_DNA"/>
</dbReference>
<feature type="region of interest" description="Disordered" evidence="1">
    <location>
        <begin position="768"/>
        <end position="842"/>
    </location>
</feature>
<name>A0AA38XA27_9EURO</name>
<gene>
    <name evidence="3" type="ORF">H2200_005873</name>
</gene>
<reference evidence="3" key="1">
    <citation type="submission" date="2022-10" db="EMBL/GenBank/DDBJ databases">
        <title>Culturing micro-colonial fungi from biological soil crusts in the Mojave desert and describing Neophaeococcomyces mojavensis, and introducing the new genera and species Taxawa tesnikishii.</title>
        <authorList>
            <person name="Kurbessoian T."/>
            <person name="Stajich J.E."/>
        </authorList>
    </citation>
    <scope>NUCLEOTIDE SEQUENCE</scope>
    <source>
        <strain evidence="3">TK_41</strain>
    </source>
</reference>
<feature type="compositionally biased region" description="Polar residues" evidence="1">
    <location>
        <begin position="816"/>
        <end position="825"/>
    </location>
</feature>
<keyword evidence="2" id="KW-0812">Transmembrane</keyword>
<sequence length="842" mass="91864">MLGFSRLASILLYESIQPRASSQLAGERKKIVISSSKWKALWRCGPHLLPIAGSITILSLSLNGIYIGADFASETLTLMGFQIAAKIHEIFIVASLSVIVFHAVRHEMLCGDGLPLGLIGSGFNFGGFDFFFTKEFRGGLLNAVTPGHRLRKTGFVILVLLAGVIAALAGPSSATLIVPSSQTWKAGGTHFYLNGSSETFWPSDVSSEASSLQNMCHGSNSTELAICPAAGYLSILEHWGRMNYTNFYTYDVPAYAKRLSGSRFYWPVYSPASPIPPRYALGGARNTTSFSPGSATYYVQPHAAVATLAQRLANKWWRALQLRMKVSDRQVDDRKIGIEAPSAITTIRCGSPQNLPASSDSVHFPALDGRFDYATGMNFNVTTLNTSGVNHVRFQWVHLPDVFGSISIGAVLESAWNVNKTSRVVIGCSAQAGWVPTSVYSDEYSFWTGWYPWDIQFGGRTPSWIVTSAGQAQSATNGRVAFNDDWLSLLTPTLTDMELGPKAWVPSTIEHIITASGLAKDLHSQGGVSSAEAWVEDGQLGISRTILLESIISSVITDGLSRSGVYRVFDMKGPVQEWPLALFDPHPDFNERIVHGHEALQVPVDLDADITTLRIKMQITGFALKRSLAGALAMVVLLAHTILASGHIILVMAKGQSSDSWDSISELVALAQNSRPSYIALANTAAGISETRTYGRLAKIRAKPTIERAGGDHVELVFDAPHNDETELLCSDCKHGIRGHPKVVNPEAKDNAGDEVQHVEAHLSQELREDNIEPKPRQQWTWPRHATDGLSRDQTSLGHASHLRQSIPARSRSGSRETLITQRNSPARRASGDTVRVDHEYR</sequence>
<comment type="caution">
    <text evidence="3">The sequence shown here is derived from an EMBL/GenBank/DDBJ whole genome shotgun (WGS) entry which is preliminary data.</text>
</comment>
<evidence type="ECO:0000313" key="3">
    <source>
        <dbReference type="EMBL" id="KAJ9609546.1"/>
    </source>
</evidence>
<evidence type="ECO:0000256" key="1">
    <source>
        <dbReference type="SAM" id="MobiDB-lite"/>
    </source>
</evidence>
<proteinExistence type="predicted"/>
<organism evidence="3 4">
    <name type="scientific">Cladophialophora chaetospira</name>
    <dbReference type="NCBI Taxonomy" id="386627"/>
    <lineage>
        <taxon>Eukaryota</taxon>
        <taxon>Fungi</taxon>
        <taxon>Dikarya</taxon>
        <taxon>Ascomycota</taxon>
        <taxon>Pezizomycotina</taxon>
        <taxon>Eurotiomycetes</taxon>
        <taxon>Chaetothyriomycetidae</taxon>
        <taxon>Chaetothyriales</taxon>
        <taxon>Herpotrichiellaceae</taxon>
        <taxon>Cladophialophora</taxon>
    </lineage>
</organism>
<keyword evidence="2" id="KW-1133">Transmembrane helix</keyword>
<keyword evidence="2" id="KW-0472">Membrane</keyword>
<dbReference type="Proteomes" id="UP001172673">
    <property type="component" value="Unassembled WGS sequence"/>
</dbReference>
<feature type="transmembrane region" description="Helical" evidence="2">
    <location>
        <begin position="48"/>
        <end position="69"/>
    </location>
</feature>
<feature type="transmembrane region" description="Helical" evidence="2">
    <location>
        <begin position="153"/>
        <end position="178"/>
    </location>
</feature>
<dbReference type="AlphaFoldDB" id="A0AA38XA27"/>